<protein>
    <submittedName>
        <fullName evidence="2">Uncharacterized protein</fullName>
    </submittedName>
</protein>
<evidence type="ECO:0000313" key="2">
    <source>
        <dbReference type="EMBL" id="SMF74036.1"/>
    </source>
</evidence>
<feature type="signal peptide" evidence="1">
    <location>
        <begin position="1"/>
        <end position="18"/>
    </location>
</feature>
<accession>A0A1X7GTI5</accession>
<dbReference type="STRING" id="941907.SAMN06295910_2202"/>
<dbReference type="AlphaFoldDB" id="A0A1X7GTI5"/>
<dbReference type="Proteomes" id="UP000192934">
    <property type="component" value="Chromosome I"/>
</dbReference>
<keyword evidence="3" id="KW-1185">Reference proteome</keyword>
<dbReference type="EMBL" id="LT840185">
    <property type="protein sequence ID" value="SMF74036.1"/>
    <property type="molecule type" value="Genomic_DNA"/>
</dbReference>
<evidence type="ECO:0000256" key="1">
    <source>
        <dbReference type="SAM" id="SignalP"/>
    </source>
</evidence>
<proteinExistence type="predicted"/>
<organism evidence="2 3">
    <name type="scientific">Allosphingosinicella indica</name>
    <dbReference type="NCBI Taxonomy" id="941907"/>
    <lineage>
        <taxon>Bacteria</taxon>
        <taxon>Pseudomonadati</taxon>
        <taxon>Pseudomonadota</taxon>
        <taxon>Alphaproteobacteria</taxon>
        <taxon>Sphingomonadales</taxon>
        <taxon>Sphingomonadaceae</taxon>
        <taxon>Allosphingosinicella</taxon>
    </lineage>
</organism>
<reference evidence="3" key="1">
    <citation type="submission" date="2017-04" db="EMBL/GenBank/DDBJ databases">
        <authorList>
            <person name="Varghese N."/>
            <person name="Submissions S."/>
        </authorList>
    </citation>
    <scope>NUCLEOTIDE SEQUENCE [LARGE SCALE GENOMIC DNA]</scope>
    <source>
        <strain evidence="3">Dd16</strain>
    </source>
</reference>
<dbReference type="OrthoDB" id="7391233at2"/>
<name>A0A1X7GTI5_9SPHN</name>
<gene>
    <name evidence="2" type="ORF">SAMN06295910_2202</name>
</gene>
<feature type="chain" id="PRO_5013027603" evidence="1">
    <location>
        <begin position="19"/>
        <end position="168"/>
    </location>
</feature>
<sequence>MKTLFAAALTLVAAPAFAQNVPPGAEAVPVEAAPTGGEKVNQLIVYGDDPCPASSADEIIVCARKPEGDRYRIPENLRDNPNAAANQAWTNRATELQYVGSSGIGSCSPVGPGGATGCFDDLVRQAKADRQTRDSVNWNRLIEDARQERLGRIDEQAEQIERELKNDE</sequence>
<keyword evidence="1" id="KW-0732">Signal</keyword>
<evidence type="ECO:0000313" key="3">
    <source>
        <dbReference type="Proteomes" id="UP000192934"/>
    </source>
</evidence>